<dbReference type="RefSeq" id="YP_010032406.1">
    <property type="nucleotide sequence ID" value="NC_053869.1"/>
</dbReference>
<dbReference type="AlphaFoldDB" id="A0A7S6UA60"/>
<dbReference type="GO" id="GO:0005840">
    <property type="term" value="C:ribosome"/>
    <property type="evidence" value="ECO:0007669"/>
    <property type="project" value="UniProtKB-KW"/>
</dbReference>
<dbReference type="Gene3D" id="3.30.70.600">
    <property type="entry name" value="Ribosomal protein S10 domain"/>
    <property type="match status" value="1"/>
</dbReference>
<geneLocation type="mitochondrion" evidence="4"/>
<evidence type="ECO:0000313" key="4">
    <source>
        <dbReference type="EMBL" id="QOW07620.1"/>
    </source>
</evidence>
<name>A0A7S6UA60_9STRA</name>
<keyword evidence="2" id="KW-0687">Ribonucleoprotein</keyword>
<reference evidence="4" key="1">
    <citation type="submission" date="2020-03" db="EMBL/GenBank/DDBJ databases">
        <title>Schizocladia ischiensis organellar genomes: estimating the origin of multicellularity in heterokonts and the emergence of shallow ocean ecosystems.</title>
        <authorList>
            <person name="Phillips N."/>
            <person name="Brawn E.L."/>
            <person name="Boore J."/>
            <person name="Cheda B."/>
            <person name="Salomon M."/>
            <person name="Kawai H."/>
            <person name="Yamagishi T."/>
        </authorList>
    </citation>
    <scope>NUCLEOTIDE SEQUENCE</scope>
</reference>
<dbReference type="GeneID" id="63377942"/>
<dbReference type="EMBL" id="MT259947">
    <property type="protein sequence ID" value="QOW07620.1"/>
    <property type="molecule type" value="Genomic_DNA"/>
</dbReference>
<dbReference type="InterPro" id="IPR027486">
    <property type="entry name" value="Ribosomal_uS10_dom"/>
</dbReference>
<dbReference type="SUPFAM" id="SSF54999">
    <property type="entry name" value="Ribosomal protein S10"/>
    <property type="match status" value="1"/>
</dbReference>
<protein>
    <submittedName>
        <fullName evidence="4">Ribosomal protein S10</fullName>
    </submittedName>
</protein>
<keyword evidence="4" id="KW-0496">Mitochondrion</keyword>
<keyword evidence="1 4" id="KW-0689">Ribosomal protein</keyword>
<sequence>MKEKLSAFQCDVLYQSTSPQSLREWLMLLPMESFDSMKIVGLPKNLKRFTVLRSPLGNKKAKDQYEHIQYGGLLRLTTREPVLLLRFLQSISSSGLLKLRIKVTIPGSSS</sequence>
<gene>
    <name evidence="4" type="primary">rps10</name>
</gene>
<feature type="domain" description="Small ribosomal subunit protein uS10" evidence="3">
    <location>
        <begin position="38"/>
        <end position="91"/>
    </location>
</feature>
<dbReference type="InterPro" id="IPR036838">
    <property type="entry name" value="Ribosomal_uS10_dom_sf"/>
</dbReference>
<organism evidence="4">
    <name type="scientific">Schizocladia ischiensis</name>
    <dbReference type="NCBI Taxonomy" id="196139"/>
    <lineage>
        <taxon>Eukaryota</taxon>
        <taxon>Sar</taxon>
        <taxon>Stramenopiles</taxon>
        <taxon>Ochrophyta</taxon>
        <taxon>PX clade</taxon>
        <taxon>Schizocladiophyceae</taxon>
        <taxon>Schizocladiales</taxon>
        <taxon>Schizocladiaceae</taxon>
        <taxon>Schizocladia</taxon>
    </lineage>
</organism>
<evidence type="ECO:0000259" key="3">
    <source>
        <dbReference type="Pfam" id="PF00338"/>
    </source>
</evidence>
<evidence type="ECO:0000256" key="1">
    <source>
        <dbReference type="ARBA" id="ARBA00022980"/>
    </source>
</evidence>
<evidence type="ECO:0000256" key="2">
    <source>
        <dbReference type="ARBA" id="ARBA00023274"/>
    </source>
</evidence>
<dbReference type="Pfam" id="PF00338">
    <property type="entry name" value="Ribosomal_S10"/>
    <property type="match status" value="1"/>
</dbReference>
<dbReference type="GO" id="GO:1990904">
    <property type="term" value="C:ribonucleoprotein complex"/>
    <property type="evidence" value="ECO:0007669"/>
    <property type="project" value="UniProtKB-KW"/>
</dbReference>
<proteinExistence type="predicted"/>
<accession>A0A7S6UA60</accession>